<dbReference type="HAMAP" id="MF_00361">
    <property type="entry name" value="NAD_kinase"/>
    <property type="match status" value="1"/>
</dbReference>
<dbReference type="AlphaFoldDB" id="A0AAF0YJ08"/>
<dbReference type="InterPro" id="IPR016064">
    <property type="entry name" value="NAD/diacylglycerol_kinase_sf"/>
</dbReference>
<accession>A0AAF0YJ08</accession>
<dbReference type="Gene3D" id="3.40.50.10330">
    <property type="entry name" value="Probable inorganic polyphosphate/atp-NAD kinase, domain 1"/>
    <property type="match status" value="1"/>
</dbReference>
<dbReference type="GeneID" id="87811117"/>
<proteinExistence type="inferred from homology"/>
<evidence type="ECO:0000256" key="1">
    <source>
        <dbReference type="ARBA" id="ARBA00010995"/>
    </source>
</evidence>
<dbReference type="InterPro" id="IPR017437">
    <property type="entry name" value="ATP-NAD_kinase_PpnK-typ_C"/>
</dbReference>
<evidence type="ECO:0000313" key="9">
    <source>
        <dbReference type="Proteomes" id="UP000827549"/>
    </source>
</evidence>
<dbReference type="GO" id="GO:0003951">
    <property type="term" value="F:NAD+ kinase activity"/>
    <property type="evidence" value="ECO:0007669"/>
    <property type="project" value="InterPro"/>
</dbReference>
<dbReference type="InterPro" id="IPR002504">
    <property type="entry name" value="NADK"/>
</dbReference>
<evidence type="ECO:0000256" key="2">
    <source>
        <dbReference type="ARBA" id="ARBA00022679"/>
    </source>
</evidence>
<dbReference type="InterPro" id="IPR017438">
    <property type="entry name" value="ATP-NAD_kinase_N"/>
</dbReference>
<comment type="similarity">
    <text evidence="1">Belongs to the NAD kinase family.</text>
</comment>
<dbReference type="GO" id="GO:0019674">
    <property type="term" value="P:NAD+ metabolic process"/>
    <property type="evidence" value="ECO:0007669"/>
    <property type="project" value="InterPro"/>
</dbReference>
<keyword evidence="4 8" id="KW-0418">Kinase</keyword>
<evidence type="ECO:0000256" key="3">
    <source>
        <dbReference type="ARBA" id="ARBA00022741"/>
    </source>
</evidence>
<sequence>MPSSSEASSKAVARLATVSSHLARRGVHTALRDLAPRFEKPLLIPFANADEPPVSGSHVLSSWSSPPAAVLIVHKSGDARVDRAVGKVLDYFADTYGIIRILVEQHTADAHPTQDLVVFEPDSPDLFAQTDLVITLGGDGTMLHASSLFSQGECPPVLCFSMGSLGFLLPFPIESFIDVLRATLLGPVSILYRMRLACTPLDKDGKVLARCSRSHAPAGWQVMNEVALNRGRHPQLAVLDAYLNDECLTTGIADGLLLSTPTGSTAYNLSSGGPIAHPEADVLLLTPVAPRSLSFRPVVLPGSARVRLQIANRARAPALLSLDGRDVGELSVGESVDVRRSPWPIPCIERGGGPGTGWVKDINSLLLFNTGFVNSRTIRDR</sequence>
<keyword evidence="5" id="KW-0067">ATP-binding</keyword>
<protein>
    <submittedName>
        <fullName evidence="8">NADH kinase pos5, mitochondrial</fullName>
    </submittedName>
</protein>
<dbReference type="Pfam" id="PF20143">
    <property type="entry name" value="NAD_kinase_C"/>
    <property type="match status" value="1"/>
</dbReference>
<dbReference type="FunFam" id="2.60.200.30:FF:000009">
    <property type="entry name" value="Poly(P)/ATP NAD kinase"/>
    <property type="match status" value="1"/>
</dbReference>
<reference evidence="8" key="1">
    <citation type="submission" date="2023-10" db="EMBL/GenBank/DDBJ databases">
        <authorList>
            <person name="Noh H."/>
        </authorList>
    </citation>
    <scope>NUCLEOTIDE SEQUENCE</scope>
    <source>
        <strain evidence="8">DUCC4014</strain>
    </source>
</reference>
<evidence type="ECO:0000256" key="5">
    <source>
        <dbReference type="ARBA" id="ARBA00022840"/>
    </source>
</evidence>
<keyword evidence="2" id="KW-0808">Transferase</keyword>
<dbReference type="RefSeq" id="XP_062630454.1">
    <property type="nucleotide sequence ID" value="XM_062774470.1"/>
</dbReference>
<keyword evidence="6" id="KW-0521">NADP</keyword>
<evidence type="ECO:0000256" key="6">
    <source>
        <dbReference type="ARBA" id="ARBA00022857"/>
    </source>
</evidence>
<dbReference type="Proteomes" id="UP000827549">
    <property type="component" value="Chromosome 6"/>
</dbReference>
<keyword evidence="7" id="KW-0520">NAD</keyword>
<keyword evidence="3" id="KW-0547">Nucleotide-binding</keyword>
<dbReference type="EMBL" id="CP086719">
    <property type="protein sequence ID" value="WOO84428.1"/>
    <property type="molecule type" value="Genomic_DNA"/>
</dbReference>
<name>A0AAF0YJ08_9TREE</name>
<dbReference type="PANTHER" id="PTHR20275:SF26">
    <property type="entry name" value="NADH KINASE POS5, MITOCHONDRIAL"/>
    <property type="match status" value="1"/>
</dbReference>
<dbReference type="PANTHER" id="PTHR20275">
    <property type="entry name" value="NAD KINASE"/>
    <property type="match status" value="1"/>
</dbReference>
<keyword evidence="9" id="KW-1185">Reference proteome</keyword>
<evidence type="ECO:0000313" key="8">
    <source>
        <dbReference type="EMBL" id="WOO84428.1"/>
    </source>
</evidence>
<dbReference type="SUPFAM" id="SSF111331">
    <property type="entry name" value="NAD kinase/diacylglycerol kinase-like"/>
    <property type="match status" value="1"/>
</dbReference>
<evidence type="ECO:0000256" key="4">
    <source>
        <dbReference type="ARBA" id="ARBA00022777"/>
    </source>
</evidence>
<dbReference type="Gene3D" id="2.60.200.30">
    <property type="entry name" value="Probable inorganic polyphosphate/atp-NAD kinase, domain 2"/>
    <property type="match status" value="1"/>
</dbReference>
<dbReference type="Pfam" id="PF01513">
    <property type="entry name" value="NAD_kinase"/>
    <property type="match status" value="1"/>
</dbReference>
<evidence type="ECO:0000256" key="7">
    <source>
        <dbReference type="ARBA" id="ARBA00023027"/>
    </source>
</evidence>
<organism evidence="8 9">
    <name type="scientific">Vanrija pseudolonga</name>
    <dbReference type="NCBI Taxonomy" id="143232"/>
    <lineage>
        <taxon>Eukaryota</taxon>
        <taxon>Fungi</taxon>
        <taxon>Dikarya</taxon>
        <taxon>Basidiomycota</taxon>
        <taxon>Agaricomycotina</taxon>
        <taxon>Tremellomycetes</taxon>
        <taxon>Trichosporonales</taxon>
        <taxon>Trichosporonaceae</taxon>
        <taxon>Vanrija</taxon>
    </lineage>
</organism>
<gene>
    <name evidence="8" type="primary">pos5_0</name>
    <name evidence="8" type="ORF">LOC62_06G007947</name>
</gene>
<dbReference type="GO" id="GO:0005524">
    <property type="term" value="F:ATP binding"/>
    <property type="evidence" value="ECO:0007669"/>
    <property type="project" value="UniProtKB-KW"/>
</dbReference>
<dbReference type="GO" id="GO:0006741">
    <property type="term" value="P:NADP+ biosynthetic process"/>
    <property type="evidence" value="ECO:0007669"/>
    <property type="project" value="InterPro"/>
</dbReference>